<evidence type="ECO:0000313" key="1">
    <source>
        <dbReference type="EMBL" id="KAA0706426.1"/>
    </source>
</evidence>
<dbReference type="EMBL" id="SOYY01000020">
    <property type="protein sequence ID" value="KAA0706426.1"/>
    <property type="molecule type" value="Genomic_DNA"/>
</dbReference>
<gene>
    <name evidence="1" type="ORF">E1301_Tti023413</name>
</gene>
<sequence>MLIKTVTLQNVHGRSHEIEVLLTVYCLVYGASYRVTSDTFNMPFASVCRTVHDIVEELITIFHKVIHFPKAEEMKEVGAGFARLACNEAFGRAAGPFTGSPMYQQALFPPAGDFLLGDGGDPCLQHPIAILTPYRRLSQNQFDPEIKKKKINPNHWL</sequence>
<dbReference type="Proteomes" id="UP000324632">
    <property type="component" value="Chromosome 20"/>
</dbReference>
<organism evidence="1 2">
    <name type="scientific">Triplophysa tibetana</name>
    <dbReference type="NCBI Taxonomy" id="1572043"/>
    <lineage>
        <taxon>Eukaryota</taxon>
        <taxon>Metazoa</taxon>
        <taxon>Chordata</taxon>
        <taxon>Craniata</taxon>
        <taxon>Vertebrata</taxon>
        <taxon>Euteleostomi</taxon>
        <taxon>Actinopterygii</taxon>
        <taxon>Neopterygii</taxon>
        <taxon>Teleostei</taxon>
        <taxon>Ostariophysi</taxon>
        <taxon>Cypriniformes</taxon>
        <taxon>Nemacheilidae</taxon>
        <taxon>Triplophysa</taxon>
    </lineage>
</organism>
<protein>
    <submittedName>
        <fullName evidence="1">Uncharacterized protein</fullName>
    </submittedName>
</protein>
<evidence type="ECO:0000313" key="2">
    <source>
        <dbReference type="Proteomes" id="UP000324632"/>
    </source>
</evidence>
<accession>A0A5A9NBJ2</accession>
<proteinExistence type="predicted"/>
<comment type="caution">
    <text evidence="1">The sequence shown here is derived from an EMBL/GenBank/DDBJ whole genome shotgun (WGS) entry which is preliminary data.</text>
</comment>
<reference evidence="1 2" key="1">
    <citation type="journal article" date="2019" name="Mol. Ecol. Resour.">
        <title>Chromosome-level genome assembly of Triplophysa tibetana, a fish adapted to the harsh high-altitude environment of the Tibetan Plateau.</title>
        <authorList>
            <person name="Yang X."/>
            <person name="Liu H."/>
            <person name="Ma Z."/>
            <person name="Zou Y."/>
            <person name="Zou M."/>
            <person name="Mao Y."/>
            <person name="Li X."/>
            <person name="Wang H."/>
            <person name="Chen T."/>
            <person name="Wang W."/>
            <person name="Yang R."/>
        </authorList>
    </citation>
    <scope>NUCLEOTIDE SEQUENCE [LARGE SCALE GENOMIC DNA]</scope>
    <source>
        <strain evidence="1">TTIB1903HZAU</strain>
        <tissue evidence="1">Muscle</tissue>
    </source>
</reference>
<keyword evidence="2" id="KW-1185">Reference proteome</keyword>
<name>A0A5A9NBJ2_9TELE</name>
<dbReference type="AlphaFoldDB" id="A0A5A9NBJ2"/>